<dbReference type="InterPro" id="IPR003141">
    <property type="entry name" value="Pol/His_phosphatase_N"/>
</dbReference>
<dbReference type="GO" id="GO:0035312">
    <property type="term" value="F:5'-3' DNA exonuclease activity"/>
    <property type="evidence" value="ECO:0007669"/>
    <property type="project" value="TreeGrafter"/>
</dbReference>
<dbReference type="PANTHER" id="PTHR42924">
    <property type="entry name" value="EXONUCLEASE"/>
    <property type="match status" value="1"/>
</dbReference>
<proteinExistence type="predicted"/>
<dbReference type="EMBL" id="UINC01070957">
    <property type="protein sequence ID" value="SVC05500.1"/>
    <property type="molecule type" value="Genomic_DNA"/>
</dbReference>
<name>A0A382J0G2_9ZZZZ</name>
<dbReference type="InterPro" id="IPR052018">
    <property type="entry name" value="PHP_domain"/>
</dbReference>
<dbReference type="AlphaFoldDB" id="A0A382J0G2"/>
<reference evidence="2" key="1">
    <citation type="submission" date="2018-05" db="EMBL/GenBank/DDBJ databases">
        <authorList>
            <person name="Lanie J.A."/>
            <person name="Ng W.-L."/>
            <person name="Kazmierczak K.M."/>
            <person name="Andrzejewski T.M."/>
            <person name="Davidsen T.M."/>
            <person name="Wayne K.J."/>
            <person name="Tettelin H."/>
            <person name="Glass J.I."/>
            <person name="Rusch D."/>
            <person name="Podicherti R."/>
            <person name="Tsui H.-C.T."/>
            <person name="Winkler M.E."/>
        </authorList>
    </citation>
    <scope>NUCLEOTIDE SEQUENCE</scope>
</reference>
<dbReference type="InterPro" id="IPR016195">
    <property type="entry name" value="Pol/histidinol_Pase-like"/>
</dbReference>
<evidence type="ECO:0000259" key="1">
    <source>
        <dbReference type="SMART" id="SM00481"/>
    </source>
</evidence>
<feature type="non-terminal residue" evidence="2">
    <location>
        <position position="301"/>
    </location>
</feature>
<organism evidence="2">
    <name type="scientific">marine metagenome</name>
    <dbReference type="NCBI Taxonomy" id="408172"/>
    <lineage>
        <taxon>unclassified sequences</taxon>
        <taxon>metagenomes</taxon>
        <taxon>ecological metagenomes</taxon>
    </lineage>
</organism>
<protein>
    <recommendedName>
        <fullName evidence="1">Polymerase/histidinol phosphatase N-terminal domain-containing protein</fullName>
    </recommendedName>
</protein>
<accession>A0A382J0G2</accession>
<evidence type="ECO:0000313" key="2">
    <source>
        <dbReference type="EMBL" id="SVC05500.1"/>
    </source>
</evidence>
<dbReference type="SMART" id="SM00481">
    <property type="entry name" value="POLIIIAc"/>
    <property type="match status" value="1"/>
</dbReference>
<gene>
    <name evidence="2" type="ORF">METZ01_LOCUS258354</name>
</gene>
<sequence>MLIINCNNYSDSYQWYKGNLHTHTFWSDGDAPPEITVDWYKSNGYDFLALSDHNILSTVEKWIKVHDNDPGGWPPTMTKSKLKDIENKFGLEWINTRIKNDTLEMQLTTLDKLKMKFEIDNDFLLIQSEEISDKYEKTPIHINATNISEFIPPQGGNSVFDVLQRNINAVREQRETTGQAMIAHINHPNYKWALLSEHLINIQGDSFFEVYNGHPLVNNWGNNEKPSTDKMWDIVLTMRTIKNLPPMYGLAVDDAHAYYKYKIGKANPGRGWVMVKAKELNADKIISSLESGNFYSSTGVL</sequence>
<dbReference type="Gene3D" id="3.20.20.140">
    <property type="entry name" value="Metal-dependent hydrolases"/>
    <property type="match status" value="1"/>
</dbReference>
<feature type="domain" description="Polymerase/histidinol phosphatase N-terminal" evidence="1">
    <location>
        <begin position="18"/>
        <end position="97"/>
    </location>
</feature>
<dbReference type="GO" id="GO:0004534">
    <property type="term" value="F:5'-3' RNA exonuclease activity"/>
    <property type="evidence" value="ECO:0007669"/>
    <property type="project" value="TreeGrafter"/>
</dbReference>
<dbReference type="PANTHER" id="PTHR42924:SF11">
    <property type="entry name" value="POLYMERASE_HISTIDINOL PHOSPHATASE N-TERMINAL DOMAIN-CONTAINING PROTEIN"/>
    <property type="match status" value="1"/>
</dbReference>
<dbReference type="SUPFAM" id="SSF89550">
    <property type="entry name" value="PHP domain-like"/>
    <property type="match status" value="1"/>
</dbReference>